<organism evidence="1 2">
    <name type="scientific">Dreissena polymorpha</name>
    <name type="common">Zebra mussel</name>
    <name type="synonym">Mytilus polymorpha</name>
    <dbReference type="NCBI Taxonomy" id="45954"/>
    <lineage>
        <taxon>Eukaryota</taxon>
        <taxon>Metazoa</taxon>
        <taxon>Spiralia</taxon>
        <taxon>Lophotrochozoa</taxon>
        <taxon>Mollusca</taxon>
        <taxon>Bivalvia</taxon>
        <taxon>Autobranchia</taxon>
        <taxon>Heteroconchia</taxon>
        <taxon>Euheterodonta</taxon>
        <taxon>Imparidentia</taxon>
        <taxon>Neoheterodontei</taxon>
        <taxon>Myida</taxon>
        <taxon>Dreissenoidea</taxon>
        <taxon>Dreissenidae</taxon>
        <taxon>Dreissena</taxon>
    </lineage>
</organism>
<reference evidence="1" key="1">
    <citation type="journal article" date="2019" name="bioRxiv">
        <title>The Genome of the Zebra Mussel, Dreissena polymorpha: A Resource for Invasive Species Research.</title>
        <authorList>
            <person name="McCartney M.A."/>
            <person name="Auch B."/>
            <person name="Kono T."/>
            <person name="Mallez S."/>
            <person name="Zhang Y."/>
            <person name="Obille A."/>
            <person name="Becker A."/>
            <person name="Abrahante J.E."/>
            <person name="Garbe J."/>
            <person name="Badalamenti J.P."/>
            <person name="Herman A."/>
            <person name="Mangelson H."/>
            <person name="Liachko I."/>
            <person name="Sullivan S."/>
            <person name="Sone E.D."/>
            <person name="Koren S."/>
            <person name="Silverstein K.A.T."/>
            <person name="Beckman K.B."/>
            <person name="Gohl D.M."/>
        </authorList>
    </citation>
    <scope>NUCLEOTIDE SEQUENCE</scope>
    <source>
        <strain evidence="1">Duluth1</strain>
        <tissue evidence="1">Whole animal</tissue>
    </source>
</reference>
<protein>
    <submittedName>
        <fullName evidence="1">Uncharacterized protein</fullName>
    </submittedName>
</protein>
<sequence length="177" mass="20006">MIITVNISRNRQRLGDLIRKNAPPPGSHVFQAAETIFELFQDITGTNLLTEFHENRKINVASRVLTIKNALPPGSRVFPPTGIICKLVKDIIQMNLLTKFHEDRTINMASRVKNFPVTYIIETNLLSKVHEDWTINVASRVLTRPMSTPHDGRKAITKSAIQKLLRAKQGINTQIDC</sequence>
<reference evidence="1" key="2">
    <citation type="submission" date="2020-11" db="EMBL/GenBank/DDBJ databases">
        <authorList>
            <person name="McCartney M.A."/>
            <person name="Auch B."/>
            <person name="Kono T."/>
            <person name="Mallez S."/>
            <person name="Becker A."/>
            <person name="Gohl D.M."/>
            <person name="Silverstein K.A.T."/>
            <person name="Koren S."/>
            <person name="Bechman K.B."/>
            <person name="Herman A."/>
            <person name="Abrahante J.E."/>
            <person name="Garbe J."/>
        </authorList>
    </citation>
    <scope>NUCLEOTIDE SEQUENCE</scope>
    <source>
        <strain evidence="1">Duluth1</strain>
        <tissue evidence="1">Whole animal</tissue>
    </source>
</reference>
<accession>A0A9D4MHA3</accession>
<evidence type="ECO:0000313" key="1">
    <source>
        <dbReference type="EMBL" id="KAH3877567.1"/>
    </source>
</evidence>
<dbReference type="Proteomes" id="UP000828390">
    <property type="component" value="Unassembled WGS sequence"/>
</dbReference>
<dbReference type="EMBL" id="JAIWYP010000001">
    <property type="protein sequence ID" value="KAH3877567.1"/>
    <property type="molecule type" value="Genomic_DNA"/>
</dbReference>
<dbReference type="AlphaFoldDB" id="A0A9D4MHA3"/>
<keyword evidence="2" id="KW-1185">Reference proteome</keyword>
<evidence type="ECO:0000313" key="2">
    <source>
        <dbReference type="Proteomes" id="UP000828390"/>
    </source>
</evidence>
<name>A0A9D4MHA3_DREPO</name>
<proteinExistence type="predicted"/>
<gene>
    <name evidence="1" type="ORF">DPMN_001442</name>
</gene>
<comment type="caution">
    <text evidence="1">The sequence shown here is derived from an EMBL/GenBank/DDBJ whole genome shotgun (WGS) entry which is preliminary data.</text>
</comment>